<proteinExistence type="predicted"/>
<dbReference type="AlphaFoldDB" id="A0A5R9FV02"/>
<dbReference type="EMBL" id="VBZC01000021">
    <property type="protein sequence ID" value="TLS44334.1"/>
    <property type="molecule type" value="Genomic_DNA"/>
</dbReference>
<evidence type="ECO:0000256" key="1">
    <source>
        <dbReference type="SAM" id="MobiDB-lite"/>
    </source>
</evidence>
<keyword evidence="3" id="KW-1185">Reference proteome</keyword>
<accession>A0A5R9FV02</accession>
<dbReference type="Proteomes" id="UP000305906">
    <property type="component" value="Unassembled WGS sequence"/>
</dbReference>
<sequence length="96" mass="10341">MPQNFLTCDRDPTAAAALQPPDLRDWLPEDHLAWFVIEAIEQLHLEPFYGAYRSDGHGRAAHEPKTMLPLLATPTASASEARTGSSAAAARTSPSG</sequence>
<comment type="caution">
    <text evidence="2">The sequence shown here is derived from an EMBL/GenBank/DDBJ whole genome shotgun (WGS) entry which is preliminary data.</text>
</comment>
<gene>
    <name evidence="2" type="ORF">FE633_20020</name>
</gene>
<feature type="compositionally biased region" description="Low complexity" evidence="1">
    <location>
        <begin position="76"/>
        <end position="96"/>
    </location>
</feature>
<protein>
    <submittedName>
        <fullName evidence="2">Uncharacterized protein</fullName>
    </submittedName>
</protein>
<evidence type="ECO:0000313" key="3">
    <source>
        <dbReference type="Proteomes" id="UP000305906"/>
    </source>
</evidence>
<evidence type="ECO:0000313" key="2">
    <source>
        <dbReference type="EMBL" id="TLS44334.1"/>
    </source>
</evidence>
<reference evidence="2 3" key="1">
    <citation type="submission" date="2019-05" db="EMBL/GenBank/DDBJ databases">
        <title>Streptomyces sp. NEAU-C151, a novel actinomycete isolated from soil.</title>
        <authorList>
            <person name="Han L."/>
            <person name="Jiang H."/>
        </authorList>
    </citation>
    <scope>NUCLEOTIDE SEQUENCE [LARGE SCALE GENOMIC DNA]</scope>
    <source>
        <strain evidence="2 3">NEAU-C151</strain>
    </source>
</reference>
<name>A0A5R9FV02_9ACTN</name>
<feature type="region of interest" description="Disordered" evidence="1">
    <location>
        <begin position="73"/>
        <end position="96"/>
    </location>
</feature>
<organism evidence="2 3">
    <name type="scientific">Streptomyces montanus</name>
    <dbReference type="NCBI Taxonomy" id="2580423"/>
    <lineage>
        <taxon>Bacteria</taxon>
        <taxon>Bacillati</taxon>
        <taxon>Actinomycetota</taxon>
        <taxon>Actinomycetes</taxon>
        <taxon>Kitasatosporales</taxon>
        <taxon>Streptomycetaceae</taxon>
        <taxon>Streptomyces</taxon>
    </lineage>
</organism>